<dbReference type="Pfam" id="PF02625">
    <property type="entry name" value="XdhC_CoxI"/>
    <property type="match status" value="1"/>
</dbReference>
<evidence type="ECO:0000313" key="4">
    <source>
        <dbReference type="Proteomes" id="UP000219374"/>
    </source>
</evidence>
<dbReference type="Proteomes" id="UP000219374">
    <property type="component" value="Unassembled WGS sequence"/>
</dbReference>
<dbReference type="PANTHER" id="PTHR30388">
    <property type="entry name" value="ALDEHYDE OXIDOREDUCTASE MOLYBDENUM COFACTOR ASSEMBLY PROTEIN"/>
    <property type="match status" value="1"/>
</dbReference>
<protein>
    <submittedName>
        <fullName evidence="3">Xanthine dehydrogenase accessory factor</fullName>
    </submittedName>
</protein>
<dbReference type="AlphaFoldDB" id="A0A286D2B7"/>
<name>A0A286D2B7_9GAMM</name>
<keyword evidence="4" id="KW-1185">Reference proteome</keyword>
<dbReference type="PANTHER" id="PTHR30388:SF4">
    <property type="entry name" value="MOLYBDENUM COFACTOR INSERTION CHAPERONE PAOD"/>
    <property type="match status" value="1"/>
</dbReference>
<dbReference type="EMBL" id="OCND01000002">
    <property type="protein sequence ID" value="SOD52784.1"/>
    <property type="molecule type" value="Genomic_DNA"/>
</dbReference>
<feature type="domain" description="XdhC- CoxI" evidence="1">
    <location>
        <begin position="17"/>
        <end position="76"/>
    </location>
</feature>
<reference evidence="3 4" key="1">
    <citation type="submission" date="2017-09" db="EMBL/GenBank/DDBJ databases">
        <authorList>
            <person name="Ehlers B."/>
            <person name="Leendertz F.H."/>
        </authorList>
    </citation>
    <scope>NUCLEOTIDE SEQUENCE [LARGE SCALE GENOMIC DNA]</scope>
    <source>
        <strain evidence="3 4">CGMCC 1.10978</strain>
    </source>
</reference>
<evidence type="ECO:0000259" key="1">
    <source>
        <dbReference type="Pfam" id="PF02625"/>
    </source>
</evidence>
<dbReference type="Pfam" id="PF13478">
    <property type="entry name" value="XdhC_C"/>
    <property type="match status" value="1"/>
</dbReference>
<gene>
    <name evidence="3" type="ORF">SAMN06296416_10280</name>
</gene>
<dbReference type="InterPro" id="IPR027051">
    <property type="entry name" value="XdhC_Rossmann_dom"/>
</dbReference>
<sequence length="323" mass="35036">MRMSSHAHILEHSAHAAADAQPAVLALVIDTKGSTYVRAGGMALFGPAQQQRGWLSGGCLEPEIAERAAEAGRDGQLAWMEIDTRDDEDLFAGSALGCRGRLRIALIPLQRTPGWAELVQAWRQRQGELRLQLQADGALAASVGDQRQRWRMSASPPPWPATATMQVSIAPPPAVAVFGAGPETPLLLPLLRQSGWMIRLIERRPRWLPMRDAADDTIEATPASAAKAVADDRFDAALVMHHHFELDREALASLADTAIPFVGLLGPPRRRDDLFRLLAPAARERLLARLRSPVGLDLGGHGPEAIALSIAAQLQAWRNGRPL</sequence>
<evidence type="ECO:0000259" key="2">
    <source>
        <dbReference type="Pfam" id="PF13478"/>
    </source>
</evidence>
<feature type="domain" description="XdhC Rossmann" evidence="2">
    <location>
        <begin position="175"/>
        <end position="314"/>
    </location>
</feature>
<accession>A0A286D2B7</accession>
<dbReference type="InterPro" id="IPR052698">
    <property type="entry name" value="MoCofactor_Util/Proc"/>
</dbReference>
<organism evidence="3 4">
    <name type="scientific">Pseudoxanthomonas wuyuanensis</name>
    <dbReference type="NCBI Taxonomy" id="1073196"/>
    <lineage>
        <taxon>Bacteria</taxon>
        <taxon>Pseudomonadati</taxon>
        <taxon>Pseudomonadota</taxon>
        <taxon>Gammaproteobacteria</taxon>
        <taxon>Lysobacterales</taxon>
        <taxon>Lysobacteraceae</taxon>
        <taxon>Pseudoxanthomonas</taxon>
    </lineage>
</organism>
<evidence type="ECO:0000313" key="3">
    <source>
        <dbReference type="EMBL" id="SOD52784.1"/>
    </source>
</evidence>
<proteinExistence type="predicted"/>
<dbReference type="Gene3D" id="3.40.50.720">
    <property type="entry name" value="NAD(P)-binding Rossmann-like Domain"/>
    <property type="match status" value="1"/>
</dbReference>
<dbReference type="InterPro" id="IPR003777">
    <property type="entry name" value="XdhC_CoxI"/>
</dbReference>